<comment type="caution">
    <text evidence="1">The sequence shown here is derived from an EMBL/GenBank/DDBJ whole genome shotgun (WGS) entry which is preliminary data.</text>
</comment>
<dbReference type="Proteomes" id="UP001159363">
    <property type="component" value="Chromosome 4"/>
</dbReference>
<reference evidence="1 2" key="1">
    <citation type="submission" date="2023-02" db="EMBL/GenBank/DDBJ databases">
        <title>LHISI_Scaffold_Assembly.</title>
        <authorList>
            <person name="Stuart O.P."/>
            <person name="Cleave R."/>
            <person name="Magrath M.J.L."/>
            <person name="Mikheyev A.S."/>
        </authorList>
    </citation>
    <scope>NUCLEOTIDE SEQUENCE [LARGE SCALE GENOMIC DNA]</scope>
    <source>
        <strain evidence="1">Daus_M_001</strain>
        <tissue evidence="1">Leg muscle</tissue>
    </source>
</reference>
<organism evidence="1 2">
    <name type="scientific">Dryococelus australis</name>
    <dbReference type="NCBI Taxonomy" id="614101"/>
    <lineage>
        <taxon>Eukaryota</taxon>
        <taxon>Metazoa</taxon>
        <taxon>Ecdysozoa</taxon>
        <taxon>Arthropoda</taxon>
        <taxon>Hexapoda</taxon>
        <taxon>Insecta</taxon>
        <taxon>Pterygota</taxon>
        <taxon>Neoptera</taxon>
        <taxon>Polyneoptera</taxon>
        <taxon>Phasmatodea</taxon>
        <taxon>Verophasmatodea</taxon>
        <taxon>Anareolatae</taxon>
        <taxon>Phasmatidae</taxon>
        <taxon>Eurycanthinae</taxon>
        <taxon>Dryococelus</taxon>
    </lineage>
</organism>
<gene>
    <name evidence="1" type="ORF">PR048_016162</name>
</gene>
<accession>A0ABQ9HJE0</accession>
<keyword evidence="2" id="KW-1185">Reference proteome</keyword>
<evidence type="ECO:0000313" key="1">
    <source>
        <dbReference type="EMBL" id="KAJ8884305.1"/>
    </source>
</evidence>
<evidence type="ECO:0000313" key="2">
    <source>
        <dbReference type="Proteomes" id="UP001159363"/>
    </source>
</evidence>
<protein>
    <submittedName>
        <fullName evidence="1">Uncharacterized protein</fullName>
    </submittedName>
</protein>
<dbReference type="EMBL" id="JARBHB010000005">
    <property type="protein sequence ID" value="KAJ8884305.1"/>
    <property type="molecule type" value="Genomic_DNA"/>
</dbReference>
<sequence>MATRNMKKISSILTDMLSNEMDRVVIKIYDLQTEYDSPTLKKLKVQQYANLKYTCNACENYLLVPALTHSS</sequence>
<name>A0ABQ9HJE0_9NEOP</name>
<proteinExistence type="predicted"/>